<dbReference type="Pfam" id="PF01363">
    <property type="entry name" value="FYVE"/>
    <property type="match status" value="1"/>
</dbReference>
<evidence type="ECO:0000259" key="6">
    <source>
        <dbReference type="PROSITE" id="PS50178"/>
    </source>
</evidence>
<dbReference type="InterPro" id="IPR017455">
    <property type="entry name" value="Znf_FYVE-rel"/>
</dbReference>
<reference evidence="7 9" key="2">
    <citation type="submission" date="2018-11" db="EMBL/GenBank/DDBJ databases">
        <authorList>
            <consortium name="Pathogen Informatics"/>
        </authorList>
    </citation>
    <scope>NUCLEOTIDE SEQUENCE [LARGE SCALE GENOMIC DNA]</scope>
</reference>
<evidence type="ECO:0000313" key="9">
    <source>
        <dbReference type="Proteomes" id="UP000274756"/>
    </source>
</evidence>
<dbReference type="PANTHER" id="PTHR23164:SF30">
    <property type="entry name" value="EARLY ENDOSOME ANTIGEN 1"/>
    <property type="match status" value="1"/>
</dbReference>
<proteinExistence type="predicted"/>
<dbReference type="PROSITE" id="PS50178">
    <property type="entry name" value="ZF_FYVE"/>
    <property type="match status" value="1"/>
</dbReference>
<dbReference type="CDD" id="cd15730">
    <property type="entry name" value="FYVE_EEA1"/>
    <property type="match status" value="1"/>
</dbReference>
<evidence type="ECO:0000313" key="7">
    <source>
        <dbReference type="EMBL" id="VDN51534.1"/>
    </source>
</evidence>
<feature type="coiled-coil region" evidence="5">
    <location>
        <begin position="65"/>
        <end position="164"/>
    </location>
</feature>
<evidence type="ECO:0000256" key="4">
    <source>
        <dbReference type="PROSITE-ProRule" id="PRU00091"/>
    </source>
</evidence>
<keyword evidence="3" id="KW-0862">Zinc</keyword>
<dbReference type="InterPro" id="IPR000306">
    <property type="entry name" value="Znf_FYVE"/>
</dbReference>
<reference evidence="10" key="1">
    <citation type="submission" date="2016-04" db="UniProtKB">
        <authorList>
            <consortium name="WormBaseParasite"/>
        </authorList>
    </citation>
    <scope>IDENTIFICATION</scope>
</reference>
<evidence type="ECO:0000256" key="3">
    <source>
        <dbReference type="ARBA" id="ARBA00022833"/>
    </source>
</evidence>
<dbReference type="SUPFAM" id="SSF57903">
    <property type="entry name" value="FYVE/PHD zinc finger"/>
    <property type="match status" value="1"/>
</dbReference>
<keyword evidence="5" id="KW-0175">Coiled coil</keyword>
<evidence type="ECO:0000256" key="5">
    <source>
        <dbReference type="SAM" id="Coils"/>
    </source>
</evidence>
<dbReference type="GO" id="GO:0005769">
    <property type="term" value="C:early endosome"/>
    <property type="evidence" value="ECO:0007669"/>
    <property type="project" value="TreeGrafter"/>
</dbReference>
<dbReference type="AlphaFoldDB" id="A0A0N4UH85"/>
<dbReference type="InterPro" id="IPR011011">
    <property type="entry name" value="Znf_FYVE_PHD"/>
</dbReference>
<dbReference type="SMART" id="SM00064">
    <property type="entry name" value="FYVE"/>
    <property type="match status" value="1"/>
</dbReference>
<feature type="coiled-coil region" evidence="5">
    <location>
        <begin position="230"/>
        <end position="275"/>
    </location>
</feature>
<dbReference type="InterPro" id="IPR013083">
    <property type="entry name" value="Znf_RING/FYVE/PHD"/>
</dbReference>
<keyword evidence="2 4" id="KW-0863">Zinc-finger</keyword>
<sequence length="422" mass="49104">MELELKELRSSLLDEKHYSSELKKELDRLSAIIAKQNKVAEGEMPYLLQQVQMLEAGKALVTQRLLETEKELNAATRLIESSRVEKDGIVTKLGEVSAKVTKLTEEIEDKQAEKTLLGDELVRYRKEINVNYLNLLLRPSEDDVRVLRQELVHAQQLMNKMTLEKEEEIAEHLATICHLNKDNQQYIQFLFDRSLEICHENFIRVKMSKVLQNLASCKNYAFQIAEEDDVNLAMKRMQEENTKLKDYIKEMNILNKQLKEDNEELANKEQFSEKLALEKEKLRTVGETSNKARHKYAVAEDDVNNKFRCLKSESDLDFERDRAAENKRRFDDAISAMHDLGRANQSLQMDISKHFNRKWLDDSEAVNCNLCTKLFSLTVRKHHCRHCGLIFCGNCTQHTAEVPSHKNPVRVCSICYEEITNR</sequence>
<evidence type="ECO:0000256" key="1">
    <source>
        <dbReference type="ARBA" id="ARBA00022723"/>
    </source>
</evidence>
<evidence type="ECO:0000256" key="2">
    <source>
        <dbReference type="ARBA" id="ARBA00022771"/>
    </source>
</evidence>
<dbReference type="Proteomes" id="UP000038040">
    <property type="component" value="Unplaced"/>
</dbReference>
<accession>A0A0N4UH85</accession>
<evidence type="ECO:0000313" key="10">
    <source>
        <dbReference type="WBParaSite" id="DME_0000689301-mRNA-1"/>
    </source>
</evidence>
<evidence type="ECO:0000313" key="8">
    <source>
        <dbReference type="Proteomes" id="UP000038040"/>
    </source>
</evidence>
<dbReference type="EMBL" id="UYYG01000023">
    <property type="protein sequence ID" value="VDN51534.1"/>
    <property type="molecule type" value="Genomic_DNA"/>
</dbReference>
<dbReference type="GO" id="GO:0008270">
    <property type="term" value="F:zinc ion binding"/>
    <property type="evidence" value="ECO:0007669"/>
    <property type="project" value="UniProtKB-KW"/>
</dbReference>
<dbReference type="SUPFAM" id="SSF69979">
    <property type="entry name" value="Eea1 homodimerisation domain"/>
    <property type="match status" value="1"/>
</dbReference>
<dbReference type="PANTHER" id="PTHR23164">
    <property type="entry name" value="EARLY ENDOSOME ANTIGEN 1"/>
    <property type="match status" value="1"/>
</dbReference>
<organism evidence="8 10">
    <name type="scientific">Dracunculus medinensis</name>
    <name type="common">Guinea worm</name>
    <dbReference type="NCBI Taxonomy" id="318479"/>
    <lineage>
        <taxon>Eukaryota</taxon>
        <taxon>Metazoa</taxon>
        <taxon>Ecdysozoa</taxon>
        <taxon>Nematoda</taxon>
        <taxon>Chromadorea</taxon>
        <taxon>Rhabditida</taxon>
        <taxon>Spirurina</taxon>
        <taxon>Dracunculoidea</taxon>
        <taxon>Dracunculidae</taxon>
        <taxon>Dracunculus</taxon>
    </lineage>
</organism>
<dbReference type="OrthoDB" id="79871at2759"/>
<dbReference type="GO" id="GO:0006897">
    <property type="term" value="P:endocytosis"/>
    <property type="evidence" value="ECO:0007669"/>
    <property type="project" value="TreeGrafter"/>
</dbReference>
<dbReference type="WBParaSite" id="DME_0000689301-mRNA-1">
    <property type="protein sequence ID" value="DME_0000689301-mRNA-1"/>
    <property type="gene ID" value="DME_0000689301"/>
</dbReference>
<dbReference type="Gene3D" id="3.30.40.10">
    <property type="entry name" value="Zinc/RING finger domain, C3HC4 (zinc finger)"/>
    <property type="match status" value="1"/>
</dbReference>
<protein>
    <submittedName>
        <fullName evidence="10">FYVE-type domain-containing protein</fullName>
    </submittedName>
</protein>
<name>A0A0N4UH85_DRAME</name>
<keyword evidence="1" id="KW-0479">Metal-binding</keyword>
<feature type="domain" description="FYVE-type" evidence="6">
    <location>
        <begin position="362"/>
        <end position="420"/>
    </location>
</feature>
<dbReference type="Proteomes" id="UP000274756">
    <property type="component" value="Unassembled WGS sequence"/>
</dbReference>
<dbReference type="Gene3D" id="1.20.5.390">
    <property type="entry name" value="L1 transposable element, trimerization domain"/>
    <property type="match status" value="1"/>
</dbReference>
<keyword evidence="9" id="KW-1185">Reference proteome</keyword>
<dbReference type="STRING" id="318479.A0A0N4UH85"/>
<gene>
    <name evidence="7" type="ORF">DME_LOCUS1507</name>
</gene>
<dbReference type="GO" id="GO:0005545">
    <property type="term" value="F:1-phosphatidylinositol binding"/>
    <property type="evidence" value="ECO:0007669"/>
    <property type="project" value="TreeGrafter"/>
</dbReference>